<sequence>MQKVLLSVAAAAALSFASFGAHAASQGAFVNASVGSSRYDTSGDDFFQDKTDTAYGIAIGYRWAVDAPFYLGVEGGYANLGKMTGRYNYGQVGMTTSLKADTILIGGNAKWELPSSWFITARLGLAHSKSKLRADAYAGSATASDSVSSTDNGIYAGLGFGYDFTPNLGLAVTYDHYSMKAQHIIGTKQTVNSGVFGGTLEFRF</sequence>
<dbReference type="RefSeq" id="WP_132145922.1">
    <property type="nucleotide sequence ID" value="NZ_SMCS01000007.1"/>
</dbReference>
<comment type="caution">
    <text evidence="4">The sequence shown here is derived from an EMBL/GenBank/DDBJ whole genome shotgun (WGS) entry which is preliminary data.</text>
</comment>
<gene>
    <name evidence="4" type="ORF">EC912_10791</name>
</gene>
<dbReference type="Proteomes" id="UP000295645">
    <property type="component" value="Unassembled WGS sequence"/>
</dbReference>
<dbReference type="EMBL" id="SMCS01000007">
    <property type="protein sequence ID" value="TCV92383.1"/>
    <property type="molecule type" value="Genomic_DNA"/>
</dbReference>
<reference evidence="4 5" key="1">
    <citation type="submission" date="2019-03" db="EMBL/GenBank/DDBJ databases">
        <title>Above-ground endophytic microbial communities from plants in different locations in the United States.</title>
        <authorList>
            <person name="Frank C."/>
        </authorList>
    </citation>
    <scope>NUCLEOTIDE SEQUENCE [LARGE SCALE GENOMIC DNA]</scope>
    <source>
        <strain evidence="4 5">LP_13_YM</strain>
    </source>
</reference>
<evidence type="ECO:0000313" key="5">
    <source>
        <dbReference type="Proteomes" id="UP000295645"/>
    </source>
</evidence>
<dbReference type="Gene3D" id="2.40.160.20">
    <property type="match status" value="1"/>
</dbReference>
<organism evidence="4 5">
    <name type="scientific">Luteibacter rhizovicinus</name>
    <dbReference type="NCBI Taxonomy" id="242606"/>
    <lineage>
        <taxon>Bacteria</taxon>
        <taxon>Pseudomonadati</taxon>
        <taxon>Pseudomonadota</taxon>
        <taxon>Gammaproteobacteria</taxon>
        <taxon>Lysobacterales</taxon>
        <taxon>Rhodanobacteraceae</taxon>
        <taxon>Luteibacter</taxon>
    </lineage>
</organism>
<feature type="signal peptide" evidence="2">
    <location>
        <begin position="1"/>
        <end position="23"/>
    </location>
</feature>
<proteinExistence type="predicted"/>
<dbReference type="InterPro" id="IPR011250">
    <property type="entry name" value="OMP/PagP_B-barrel"/>
</dbReference>
<evidence type="ECO:0000313" key="4">
    <source>
        <dbReference type="EMBL" id="TCV92383.1"/>
    </source>
</evidence>
<keyword evidence="1 2" id="KW-0732">Signal</keyword>
<dbReference type="AlphaFoldDB" id="A0A4R3YND7"/>
<evidence type="ECO:0000256" key="1">
    <source>
        <dbReference type="ARBA" id="ARBA00022729"/>
    </source>
</evidence>
<dbReference type="SUPFAM" id="SSF56925">
    <property type="entry name" value="OMPA-like"/>
    <property type="match status" value="1"/>
</dbReference>
<feature type="domain" description="Outer membrane protein beta-barrel" evidence="3">
    <location>
        <begin position="10"/>
        <end position="204"/>
    </location>
</feature>
<protein>
    <submittedName>
        <fullName evidence="4">Outer membrane protein with beta-barrel domain</fullName>
    </submittedName>
</protein>
<feature type="chain" id="PRO_5020940880" evidence="2">
    <location>
        <begin position="24"/>
        <end position="204"/>
    </location>
</feature>
<evidence type="ECO:0000259" key="3">
    <source>
        <dbReference type="Pfam" id="PF13505"/>
    </source>
</evidence>
<accession>A0A4R3YND7</accession>
<keyword evidence="5" id="KW-1185">Reference proteome</keyword>
<dbReference type="InterPro" id="IPR027385">
    <property type="entry name" value="Beta-barrel_OMP"/>
</dbReference>
<dbReference type="OrthoDB" id="5735897at2"/>
<dbReference type="Pfam" id="PF13505">
    <property type="entry name" value="OMP_b-brl"/>
    <property type="match status" value="1"/>
</dbReference>
<name>A0A4R3YND7_9GAMM</name>
<evidence type="ECO:0000256" key="2">
    <source>
        <dbReference type="SAM" id="SignalP"/>
    </source>
</evidence>